<feature type="domain" description="Cytochrome b561 bacterial/Ni-hydrogenase" evidence="8">
    <location>
        <begin position="359"/>
        <end position="539"/>
    </location>
</feature>
<evidence type="ECO:0000313" key="9">
    <source>
        <dbReference type="EMBL" id="TQM98198.1"/>
    </source>
</evidence>
<dbReference type="Pfam" id="PF01292">
    <property type="entry name" value="Ni_hydr_CYTB"/>
    <property type="match status" value="1"/>
</dbReference>
<protein>
    <submittedName>
        <fullName evidence="9">Thiosulfate reductase cytochrome b subunit</fullName>
    </submittedName>
</protein>
<dbReference type="AlphaFoldDB" id="A0A4Y3UNP0"/>
<feature type="transmembrane region" description="Helical" evidence="7">
    <location>
        <begin position="519"/>
        <end position="541"/>
    </location>
</feature>
<name>A0A4Y3UNP0_9MICO</name>
<evidence type="ECO:0000256" key="7">
    <source>
        <dbReference type="SAM" id="Phobius"/>
    </source>
</evidence>
<evidence type="ECO:0000256" key="2">
    <source>
        <dbReference type="ARBA" id="ARBA00022475"/>
    </source>
</evidence>
<proteinExistence type="predicted"/>
<dbReference type="GO" id="GO:0009055">
    <property type="term" value="F:electron transfer activity"/>
    <property type="evidence" value="ECO:0007669"/>
    <property type="project" value="InterPro"/>
</dbReference>
<evidence type="ECO:0000313" key="10">
    <source>
        <dbReference type="Proteomes" id="UP000319804"/>
    </source>
</evidence>
<evidence type="ECO:0000259" key="8">
    <source>
        <dbReference type="Pfam" id="PF01292"/>
    </source>
</evidence>
<dbReference type="InterPro" id="IPR016174">
    <property type="entry name" value="Di-haem_cyt_TM"/>
</dbReference>
<evidence type="ECO:0000256" key="5">
    <source>
        <dbReference type="ARBA" id="ARBA00023136"/>
    </source>
</evidence>
<dbReference type="Proteomes" id="UP000319804">
    <property type="component" value="Unassembled WGS sequence"/>
</dbReference>
<feature type="region of interest" description="Disordered" evidence="6">
    <location>
        <begin position="174"/>
        <end position="200"/>
    </location>
</feature>
<dbReference type="Gene3D" id="1.20.950.20">
    <property type="entry name" value="Transmembrane di-heme cytochromes, Chain C"/>
    <property type="match status" value="1"/>
</dbReference>
<feature type="transmembrane region" description="Helical" evidence="7">
    <location>
        <begin position="301"/>
        <end position="327"/>
    </location>
</feature>
<dbReference type="EMBL" id="VFPS01000003">
    <property type="protein sequence ID" value="TQM98198.1"/>
    <property type="molecule type" value="Genomic_DNA"/>
</dbReference>
<dbReference type="PANTHER" id="PTHR30485:SF0">
    <property type="entry name" value="NI_FE-HYDROGENASE 1 B-TYPE CYTOCHROME SUBUNIT-RELATED"/>
    <property type="match status" value="1"/>
</dbReference>
<feature type="region of interest" description="Disordered" evidence="6">
    <location>
        <begin position="1"/>
        <end position="28"/>
    </location>
</feature>
<evidence type="ECO:0000256" key="6">
    <source>
        <dbReference type="SAM" id="MobiDB-lite"/>
    </source>
</evidence>
<comment type="subcellular location">
    <subcellularLocation>
        <location evidence="1">Cell membrane</location>
        <topology evidence="1">Multi-pass membrane protein</topology>
    </subcellularLocation>
</comment>
<dbReference type="RefSeq" id="WP_141380340.1">
    <property type="nucleotide sequence ID" value="NZ_BJNA01000020.1"/>
</dbReference>
<organism evidence="9 10">
    <name type="scientific">Microbacterium lacticum</name>
    <dbReference type="NCBI Taxonomy" id="33885"/>
    <lineage>
        <taxon>Bacteria</taxon>
        <taxon>Bacillati</taxon>
        <taxon>Actinomycetota</taxon>
        <taxon>Actinomycetes</taxon>
        <taxon>Micrococcales</taxon>
        <taxon>Microbacteriaceae</taxon>
        <taxon>Microbacterium</taxon>
    </lineage>
</organism>
<keyword evidence="3 7" id="KW-0812">Transmembrane</keyword>
<keyword evidence="2" id="KW-1003">Cell membrane</keyword>
<dbReference type="SUPFAM" id="SSF81342">
    <property type="entry name" value="Transmembrane di-heme cytochromes"/>
    <property type="match status" value="1"/>
</dbReference>
<dbReference type="GO" id="GO:0005886">
    <property type="term" value="C:plasma membrane"/>
    <property type="evidence" value="ECO:0007669"/>
    <property type="project" value="UniProtKB-SubCell"/>
</dbReference>
<feature type="compositionally biased region" description="Low complexity" evidence="6">
    <location>
        <begin position="88"/>
        <end position="105"/>
    </location>
</feature>
<dbReference type="GO" id="GO:0020037">
    <property type="term" value="F:heme binding"/>
    <property type="evidence" value="ECO:0007669"/>
    <property type="project" value="TreeGrafter"/>
</dbReference>
<evidence type="ECO:0000256" key="1">
    <source>
        <dbReference type="ARBA" id="ARBA00004651"/>
    </source>
</evidence>
<keyword evidence="10" id="KW-1185">Reference proteome</keyword>
<reference evidence="9 10" key="1">
    <citation type="submission" date="2019-06" db="EMBL/GenBank/DDBJ databases">
        <title>Sequencing the genomes of 1000 actinobacteria strains.</title>
        <authorList>
            <person name="Klenk H.-P."/>
        </authorList>
    </citation>
    <scope>NUCLEOTIDE SEQUENCE [LARGE SCALE GENOMIC DNA]</scope>
    <source>
        <strain evidence="9 10">DSM 20427</strain>
    </source>
</reference>
<dbReference type="PANTHER" id="PTHR30485">
    <property type="entry name" value="NI/FE-HYDROGENASE 1 B-TYPE CYTOCHROME SUBUNIT"/>
    <property type="match status" value="1"/>
</dbReference>
<dbReference type="GO" id="GO:0022904">
    <property type="term" value="P:respiratory electron transport chain"/>
    <property type="evidence" value="ECO:0007669"/>
    <property type="project" value="InterPro"/>
</dbReference>
<dbReference type="InterPro" id="IPR011577">
    <property type="entry name" value="Cyt_b561_bac/Ni-Hgenase"/>
</dbReference>
<feature type="compositionally biased region" description="Low complexity" evidence="6">
    <location>
        <begin position="238"/>
        <end position="261"/>
    </location>
</feature>
<evidence type="ECO:0000256" key="4">
    <source>
        <dbReference type="ARBA" id="ARBA00022989"/>
    </source>
</evidence>
<comment type="caution">
    <text evidence="9">The sequence shown here is derived from an EMBL/GenBank/DDBJ whole genome shotgun (WGS) entry which is preliminary data.</text>
</comment>
<dbReference type="InterPro" id="IPR051542">
    <property type="entry name" value="Hydrogenase_cytochrome"/>
</dbReference>
<sequence>MVSSGSPSALRRGLPRVAGGDAWPPAGIVPAGATPAPETGEVVDATATVAATPALASADGAASVSPAPVASAAEPTVDASASAVTAAAASPAAPATAAVSTPLRRGLPRTRGGEAWPPASAVAATTASPAAPAATAAAAAATPTEVAAAVPAAVSGAATGATAAGHAVAAAAASTAGEPLRRGLPRTTGGDPWPPAGAARAAAPVAAPLASAQTAAPVADAPAAAAVSVEASTPAAAVASTPVASTPVASTAPTSTAVATADEARAPLTVPRTVWPGRAASHRPTPEPQPKRIGPFTKGQWAGVVIVGGLGLLLAAGMAVALVRFLLSLDAMQDFLATYPGEYHLPEGAPVGIPAWLGWQHFFNVFLMVLIIRSGLTIRNEKRPAVFWAPKNDPKGKTSLTIWFHQALDILWILNGVVFVVLLFVTGQWMRIVPTSWEVFPNALSAALQYVSLDWPTENGWVNYNSLQQLAYFSTVFLAAPLAIASGFRMSGLWPKKNAKLSAAIPIEWARKVHFPTMLFFVVFIIIHVALVFATGALRNLNHMYAAQGSVDGVAYADNWTGFWMFVLSLVVIAAAWIAARPMTIAPIARLFGTVSGR</sequence>
<accession>A0A4Y3UNP0</accession>
<dbReference type="OrthoDB" id="9795587at2"/>
<feature type="transmembrane region" description="Helical" evidence="7">
    <location>
        <begin position="410"/>
        <end position="430"/>
    </location>
</feature>
<gene>
    <name evidence="9" type="ORF">FHX68_2234</name>
</gene>
<feature type="transmembrane region" description="Helical" evidence="7">
    <location>
        <begin position="561"/>
        <end position="580"/>
    </location>
</feature>
<feature type="transmembrane region" description="Helical" evidence="7">
    <location>
        <begin position="470"/>
        <end position="488"/>
    </location>
</feature>
<keyword evidence="5 7" id="KW-0472">Membrane</keyword>
<feature type="region of interest" description="Disordered" evidence="6">
    <location>
        <begin position="88"/>
        <end position="123"/>
    </location>
</feature>
<keyword evidence="4 7" id="KW-1133">Transmembrane helix</keyword>
<feature type="region of interest" description="Disordered" evidence="6">
    <location>
        <begin position="238"/>
        <end position="293"/>
    </location>
</feature>
<evidence type="ECO:0000256" key="3">
    <source>
        <dbReference type="ARBA" id="ARBA00022692"/>
    </source>
</evidence>